<dbReference type="EMBL" id="MN740295">
    <property type="protein sequence ID" value="QHT98743.1"/>
    <property type="molecule type" value="Genomic_DNA"/>
</dbReference>
<accession>A0A6C0J530</accession>
<organism evidence="2">
    <name type="scientific">viral metagenome</name>
    <dbReference type="NCBI Taxonomy" id="1070528"/>
    <lineage>
        <taxon>unclassified sequences</taxon>
        <taxon>metagenomes</taxon>
        <taxon>organismal metagenomes</taxon>
    </lineage>
</organism>
<evidence type="ECO:0000256" key="1">
    <source>
        <dbReference type="SAM" id="Coils"/>
    </source>
</evidence>
<feature type="coiled-coil region" evidence="1">
    <location>
        <begin position="24"/>
        <end position="51"/>
    </location>
</feature>
<evidence type="ECO:0000313" key="2">
    <source>
        <dbReference type="EMBL" id="QHT98743.1"/>
    </source>
</evidence>
<proteinExistence type="predicted"/>
<reference evidence="2" key="1">
    <citation type="journal article" date="2020" name="Nature">
        <title>Giant virus diversity and host interactions through global metagenomics.</title>
        <authorList>
            <person name="Schulz F."/>
            <person name="Roux S."/>
            <person name="Paez-Espino D."/>
            <person name="Jungbluth S."/>
            <person name="Walsh D.A."/>
            <person name="Denef V.J."/>
            <person name="McMahon K.D."/>
            <person name="Konstantinidis K.T."/>
            <person name="Eloe-Fadrosh E.A."/>
            <person name="Kyrpides N.C."/>
            <person name="Woyke T."/>
        </authorList>
    </citation>
    <scope>NUCLEOTIDE SEQUENCE</scope>
    <source>
        <strain evidence="2">GVMAG-M-3300025676-16</strain>
    </source>
</reference>
<protein>
    <submittedName>
        <fullName evidence="2">Uncharacterized protein</fullName>
    </submittedName>
</protein>
<keyword evidence="1" id="KW-0175">Coiled coil</keyword>
<dbReference type="AlphaFoldDB" id="A0A6C0J530"/>
<name>A0A6C0J530_9ZZZZ</name>
<sequence length="93" mass="11045">MTYELTKEIEYLRKENLKKEKSYADNLQNTENTYQNKIKELEKKISTIINNDNVLSQDCNQNLIKILYNDSISDKEIIEECKTLIDAESYIFD</sequence>